<accession>A0A1H6S9P9</accession>
<feature type="domain" description="Thioredoxin-like fold" evidence="3">
    <location>
        <begin position="122"/>
        <end position="251"/>
    </location>
</feature>
<proteinExistence type="inferred from homology"/>
<dbReference type="Proteomes" id="UP000199005">
    <property type="component" value="Unassembled WGS sequence"/>
</dbReference>
<organism evidence="4 5">
    <name type="scientific">Azotobacter beijerinckii</name>
    <dbReference type="NCBI Taxonomy" id="170623"/>
    <lineage>
        <taxon>Bacteria</taxon>
        <taxon>Pseudomonadati</taxon>
        <taxon>Pseudomonadota</taxon>
        <taxon>Gammaproteobacteria</taxon>
        <taxon>Pseudomonadales</taxon>
        <taxon>Pseudomonadaceae</taxon>
        <taxon>Azotobacter</taxon>
    </lineage>
</organism>
<dbReference type="PANTHER" id="PTHR35272">
    <property type="entry name" value="THIOL:DISULFIDE INTERCHANGE PROTEIN DSBC-RELATED"/>
    <property type="match status" value="1"/>
</dbReference>
<evidence type="ECO:0000256" key="2">
    <source>
        <dbReference type="SAM" id="MobiDB-lite"/>
    </source>
</evidence>
<feature type="signal peptide" evidence="1">
    <location>
        <begin position="1"/>
        <end position="24"/>
    </location>
</feature>
<evidence type="ECO:0000313" key="5">
    <source>
        <dbReference type="Proteomes" id="UP000199005"/>
    </source>
</evidence>
<dbReference type="GO" id="GO:0042597">
    <property type="term" value="C:periplasmic space"/>
    <property type="evidence" value="ECO:0007669"/>
    <property type="project" value="UniProtKB-SubCell"/>
</dbReference>
<dbReference type="Gene3D" id="3.10.450.70">
    <property type="entry name" value="Disulphide bond isomerase, DsbC/G, N-terminal"/>
    <property type="match status" value="1"/>
</dbReference>
<keyword evidence="1" id="KW-0732">Signal</keyword>
<comment type="function">
    <text evidence="1">Required for disulfide bond formation in some periplasmic proteins. Acts by transferring its disulfide bond to other proteins and is reduced in the process.</text>
</comment>
<evidence type="ECO:0000256" key="1">
    <source>
        <dbReference type="RuleBase" id="RU364038"/>
    </source>
</evidence>
<feature type="chain" id="PRO_5011331170" description="Thiol:disulfide interchange protein" evidence="1">
    <location>
        <begin position="25"/>
        <end position="255"/>
    </location>
</feature>
<dbReference type="InterPro" id="IPR051470">
    <property type="entry name" value="Thiol:disulfide_interchange"/>
</dbReference>
<dbReference type="AlphaFoldDB" id="A0A1H6S9P9"/>
<dbReference type="CDD" id="cd03020">
    <property type="entry name" value="DsbA_DsbC_DsbG"/>
    <property type="match status" value="1"/>
</dbReference>
<dbReference type="Pfam" id="PF13098">
    <property type="entry name" value="Thioredoxin_2"/>
    <property type="match status" value="1"/>
</dbReference>
<dbReference type="Gene3D" id="3.40.30.10">
    <property type="entry name" value="Glutaredoxin"/>
    <property type="match status" value="1"/>
</dbReference>
<comment type="subcellular location">
    <subcellularLocation>
        <location evidence="1">Periplasm</location>
    </subcellularLocation>
</comment>
<gene>
    <name evidence="4" type="ORF">SAMN04244579_01443</name>
</gene>
<feature type="region of interest" description="Disordered" evidence="2">
    <location>
        <begin position="236"/>
        <end position="255"/>
    </location>
</feature>
<evidence type="ECO:0000313" key="4">
    <source>
        <dbReference type="EMBL" id="SEI63536.1"/>
    </source>
</evidence>
<dbReference type="EMBL" id="FNYO01000013">
    <property type="protein sequence ID" value="SEI63536.1"/>
    <property type="molecule type" value="Genomic_DNA"/>
</dbReference>
<dbReference type="SUPFAM" id="SSF52833">
    <property type="entry name" value="Thioredoxin-like"/>
    <property type="match status" value="1"/>
</dbReference>
<dbReference type="NCBIfam" id="NF008657">
    <property type="entry name" value="PRK11657.1"/>
    <property type="match status" value="1"/>
</dbReference>
<dbReference type="STRING" id="170623.SAMN04244579_01443"/>
<dbReference type="InterPro" id="IPR009094">
    <property type="entry name" value="DiS-bond_isomerase_DsbC/G_N_sf"/>
</dbReference>
<protein>
    <recommendedName>
        <fullName evidence="1">Thiol:disulfide interchange protein</fullName>
    </recommendedName>
</protein>
<dbReference type="SUPFAM" id="SSF54423">
    <property type="entry name" value="DsbC/DsbG N-terminal domain-like"/>
    <property type="match status" value="1"/>
</dbReference>
<dbReference type="PANTHER" id="PTHR35272:SF4">
    <property type="entry name" value="THIOL:DISULFIDE INTERCHANGE PROTEIN DSBG"/>
    <property type="match status" value="1"/>
</dbReference>
<sequence length="255" mass="27401">MMRFTRAPLLAIGLLALPGGLPLAEELPAPIKAIQARGAEIVGRFGAPGGLQGYAAFYNGQAIALYLTADGQHVLLGNLFDAQGENLSRAPLEKLVYEPMAKEMWNRLEKTGWIADGKAGAPRIVYLFSDPNCPYCNRFWQQARPWVEAGKVQLRHIMVGMLQEDSPGKAAALLAAPHPEAALAAHEAAGKASTLAPLETIPPVVKKQLDDNLTMMDQLGAMATPAVFYLDEKGRLQQQQGAPGPDELAKIMGPQ</sequence>
<comment type="similarity">
    <text evidence="1">Belongs to the thioredoxin family. DsbC subfamily.</text>
</comment>
<dbReference type="InterPro" id="IPR036249">
    <property type="entry name" value="Thioredoxin-like_sf"/>
</dbReference>
<reference evidence="4 5" key="1">
    <citation type="submission" date="2016-10" db="EMBL/GenBank/DDBJ databases">
        <authorList>
            <person name="de Groot N.N."/>
        </authorList>
    </citation>
    <scope>NUCLEOTIDE SEQUENCE [LARGE SCALE GENOMIC DNA]</scope>
    <source>
        <strain evidence="4 5">DSM 1041</strain>
    </source>
</reference>
<dbReference type="InterPro" id="IPR012336">
    <property type="entry name" value="Thioredoxin-like_fold"/>
</dbReference>
<name>A0A1H6S9P9_9GAMM</name>
<evidence type="ECO:0000259" key="3">
    <source>
        <dbReference type="Pfam" id="PF13098"/>
    </source>
</evidence>
<keyword evidence="1" id="KW-0676">Redox-active center</keyword>
<dbReference type="InterPro" id="IPR033954">
    <property type="entry name" value="DiS-bond_Isoase_DsbC/G"/>
</dbReference>
<keyword evidence="1" id="KW-0574">Periplasm</keyword>